<dbReference type="InterPro" id="IPR009875">
    <property type="entry name" value="PilZ_domain"/>
</dbReference>
<name>A0A5B8SVU8_9GAMM</name>
<protein>
    <submittedName>
        <fullName evidence="2">PilZ domain-containing protein</fullName>
    </submittedName>
</protein>
<dbReference type="EMBL" id="CP042382">
    <property type="protein sequence ID" value="QEA40274.1"/>
    <property type="molecule type" value="Genomic_DNA"/>
</dbReference>
<dbReference type="GO" id="GO:0035438">
    <property type="term" value="F:cyclic-di-GMP binding"/>
    <property type="evidence" value="ECO:0007669"/>
    <property type="project" value="InterPro"/>
</dbReference>
<proteinExistence type="predicted"/>
<dbReference type="Pfam" id="PF07238">
    <property type="entry name" value="PilZ"/>
    <property type="match status" value="1"/>
</dbReference>
<organism evidence="2 3">
    <name type="scientific">Pistricoccus aurantiacus</name>
    <dbReference type="NCBI Taxonomy" id="1883414"/>
    <lineage>
        <taxon>Bacteria</taxon>
        <taxon>Pseudomonadati</taxon>
        <taxon>Pseudomonadota</taxon>
        <taxon>Gammaproteobacteria</taxon>
        <taxon>Oceanospirillales</taxon>
        <taxon>Halomonadaceae</taxon>
        <taxon>Pistricoccus</taxon>
    </lineage>
</organism>
<sequence length="263" mass="29517">MESQRSGLVPGHDLDVDDEVNMAFFKRDDKQAVTGEELMSWLESLPAGTILSLECSDGASLPVLVAGQDKTLQAGRQGMNKALEALTRGDECRLTARVQEKSLSLDKPKKDDWALEPRRDEVEDDNRRLVYRAELCLSMRVDVLLRVGEGLETRQVQARLHNLSIGGCLVELPLKADEILPKDETMVAVSLCFPDATQFSVNAWLSHRSPIKGRQALQAGLRFHTSSAEQDRKLWYFVREIEREAARSTGQSRRLPSPLFELT</sequence>
<dbReference type="OrthoDB" id="9764808at2"/>
<dbReference type="Gene3D" id="2.40.10.220">
    <property type="entry name" value="predicted glycosyltransferase like domains"/>
    <property type="match status" value="1"/>
</dbReference>
<evidence type="ECO:0000313" key="2">
    <source>
        <dbReference type="EMBL" id="QEA40274.1"/>
    </source>
</evidence>
<dbReference type="KEGG" id="paur:FGL86_15080"/>
<dbReference type="Proteomes" id="UP000321272">
    <property type="component" value="Chromosome"/>
</dbReference>
<reference evidence="2 3" key="1">
    <citation type="submission" date="2019-06" db="EMBL/GenBank/DDBJ databases">
        <title>Genome analyses of bacteria isolated from kimchi.</title>
        <authorList>
            <person name="Lee S."/>
            <person name="Ahn S."/>
            <person name="Roh S."/>
        </authorList>
    </citation>
    <scope>NUCLEOTIDE SEQUENCE [LARGE SCALE GENOMIC DNA]</scope>
    <source>
        <strain evidence="2 3">CBA4606</strain>
    </source>
</reference>
<dbReference type="SUPFAM" id="SSF141371">
    <property type="entry name" value="PilZ domain-like"/>
    <property type="match status" value="1"/>
</dbReference>
<evidence type="ECO:0000313" key="3">
    <source>
        <dbReference type="Proteomes" id="UP000321272"/>
    </source>
</evidence>
<evidence type="ECO:0000259" key="1">
    <source>
        <dbReference type="Pfam" id="PF07238"/>
    </source>
</evidence>
<feature type="domain" description="PilZ" evidence="1">
    <location>
        <begin position="139"/>
        <end position="238"/>
    </location>
</feature>
<accession>A0A5B8SVU8</accession>
<keyword evidence="3" id="KW-1185">Reference proteome</keyword>
<gene>
    <name evidence="2" type="ORF">FGL86_15080</name>
</gene>
<dbReference type="AlphaFoldDB" id="A0A5B8SVU8"/>